<dbReference type="InterPro" id="IPR001509">
    <property type="entry name" value="Epimerase_deHydtase"/>
</dbReference>
<comment type="caution">
    <text evidence="4">The sequence shown here is derived from an EMBL/GenBank/DDBJ whole genome shotgun (WGS) entry which is preliminary data.</text>
</comment>
<dbReference type="InterPro" id="IPR036291">
    <property type="entry name" value="NAD(P)-bd_dom_sf"/>
</dbReference>
<evidence type="ECO:0000313" key="5">
    <source>
        <dbReference type="Proteomes" id="UP000095230"/>
    </source>
</evidence>
<proteinExistence type="inferred from homology"/>
<feature type="domain" description="DUF1731" evidence="3">
    <location>
        <begin position="257"/>
        <end position="301"/>
    </location>
</feature>
<organism evidence="4 5">
    <name type="scientific">Shewanella colwelliana</name>
    <name type="common">Alteromonas colwelliana</name>
    <dbReference type="NCBI Taxonomy" id="23"/>
    <lineage>
        <taxon>Bacteria</taxon>
        <taxon>Pseudomonadati</taxon>
        <taxon>Pseudomonadota</taxon>
        <taxon>Gammaproteobacteria</taxon>
        <taxon>Alteromonadales</taxon>
        <taxon>Shewanellaceae</taxon>
        <taxon>Shewanella</taxon>
    </lineage>
</organism>
<evidence type="ECO:0000313" key="4">
    <source>
        <dbReference type="EMBL" id="OEG75324.1"/>
    </source>
</evidence>
<dbReference type="InterPro" id="IPR010099">
    <property type="entry name" value="SDR39U1"/>
</dbReference>
<dbReference type="NCBIfam" id="TIGR01777">
    <property type="entry name" value="yfcH"/>
    <property type="match status" value="1"/>
</dbReference>
<accession>A0A1E5IXW5</accession>
<dbReference type="OrthoDB" id="9801773at2"/>
<evidence type="ECO:0000259" key="2">
    <source>
        <dbReference type="Pfam" id="PF01370"/>
    </source>
</evidence>
<dbReference type="AlphaFoldDB" id="A0A1E5IXW5"/>
<dbReference type="Pfam" id="PF01370">
    <property type="entry name" value="Epimerase"/>
    <property type="match status" value="1"/>
</dbReference>
<dbReference type="Gene3D" id="3.40.50.720">
    <property type="entry name" value="NAD(P)-binding Rossmann-like Domain"/>
    <property type="match status" value="1"/>
</dbReference>
<protein>
    <submittedName>
        <fullName evidence="4">TIGR01777 family protein</fullName>
    </submittedName>
</protein>
<dbReference type="Pfam" id="PF08338">
    <property type="entry name" value="DUF1731"/>
    <property type="match status" value="1"/>
</dbReference>
<feature type="domain" description="NAD-dependent epimerase/dehydratase" evidence="2">
    <location>
        <begin position="3"/>
        <end position="229"/>
    </location>
</feature>
<dbReference type="InterPro" id="IPR013549">
    <property type="entry name" value="DUF1731"/>
</dbReference>
<evidence type="ECO:0000256" key="1">
    <source>
        <dbReference type="ARBA" id="ARBA00009353"/>
    </source>
</evidence>
<dbReference type="EMBL" id="MCBT01000009">
    <property type="protein sequence ID" value="OEG75324.1"/>
    <property type="molecule type" value="Genomic_DNA"/>
</dbReference>
<dbReference type="PANTHER" id="PTHR11092:SF0">
    <property type="entry name" value="EPIMERASE FAMILY PROTEIN SDR39U1"/>
    <property type="match status" value="1"/>
</dbReference>
<dbReference type="RefSeq" id="WP_028765437.1">
    <property type="nucleotide sequence ID" value="NZ_JAWWDQ010000015.1"/>
</dbReference>
<comment type="similarity">
    <text evidence="1">Belongs to the NAD(P)-dependent epimerase/dehydratase family. SDR39U1 subfamily.</text>
</comment>
<dbReference type="PANTHER" id="PTHR11092">
    <property type="entry name" value="SUGAR NUCLEOTIDE EPIMERASE RELATED"/>
    <property type="match status" value="1"/>
</dbReference>
<dbReference type="SUPFAM" id="SSF51735">
    <property type="entry name" value="NAD(P)-binding Rossmann-fold domains"/>
    <property type="match status" value="1"/>
</dbReference>
<evidence type="ECO:0000259" key="3">
    <source>
        <dbReference type="Pfam" id="PF08338"/>
    </source>
</evidence>
<gene>
    <name evidence="4" type="ORF">BEL05_08935</name>
</gene>
<sequence>MKILITGGTGFIGKQLVQVLSADNELTLLTRSAGKAHLELGNHHRFLGNLGALTSLDGFDVVINLAGEPIADKRWSLEQKQKICDSRWDITARLTDLFHASENPPHLFISGSAIGIYGDHAQSEPVDESFNLAHFDNTDANEMFPHSVCSRWEELALAATDKTRVCIIRIGLVLGCEGGALKKMLLPFKLGGGGIIGSGEQGMSWIHQQDLIGMIIHLMTHPECQGIYNGTAPAPVSNKQFTQSLGQALHRPTFLPMPASVLNIALGEMSQLLTQGQYVYPKRILASGFEFSYPTLDEALAGLLQR</sequence>
<name>A0A1E5IXW5_SHECO</name>
<reference evidence="4 5" key="1">
    <citation type="submission" date="2016-07" db="EMBL/GenBank/DDBJ databases">
        <title>Whole-genome of two Shewanella species isolated from a digestive organ of sea cucumber Apostichopus japonicus Selenka 1867.</title>
        <authorList>
            <person name="Hong H.-H."/>
            <person name="Choi H."/>
            <person name="Cheon S."/>
            <person name="Oh J.-S."/>
            <person name="Lee H.-G."/>
            <person name="Park C."/>
        </authorList>
    </citation>
    <scope>NUCLEOTIDE SEQUENCE [LARGE SCALE GENOMIC DNA]</scope>
    <source>
        <strain evidence="4 5">CSB03KR</strain>
    </source>
</reference>
<dbReference type="Proteomes" id="UP000095230">
    <property type="component" value="Unassembled WGS sequence"/>
</dbReference>
<dbReference type="STRING" id="23.BEL05_08935"/>